<dbReference type="EMBL" id="CM055739">
    <property type="protein sequence ID" value="KAJ8004067.1"/>
    <property type="molecule type" value="Genomic_DNA"/>
</dbReference>
<protein>
    <submittedName>
        <fullName evidence="1">Uncharacterized protein</fullName>
    </submittedName>
</protein>
<proteinExistence type="predicted"/>
<reference evidence="1" key="1">
    <citation type="submission" date="2021-05" db="EMBL/GenBank/DDBJ databases">
        <authorList>
            <person name="Pan Q."/>
            <person name="Jouanno E."/>
            <person name="Zahm M."/>
            <person name="Klopp C."/>
            <person name="Cabau C."/>
            <person name="Louis A."/>
            <person name="Berthelot C."/>
            <person name="Parey E."/>
            <person name="Roest Crollius H."/>
            <person name="Montfort J."/>
            <person name="Robinson-Rechavi M."/>
            <person name="Bouchez O."/>
            <person name="Lampietro C."/>
            <person name="Lopez Roques C."/>
            <person name="Donnadieu C."/>
            <person name="Postlethwait J."/>
            <person name="Bobe J."/>
            <person name="Dillon D."/>
            <person name="Chandos A."/>
            <person name="von Hippel F."/>
            <person name="Guiguen Y."/>
        </authorList>
    </citation>
    <scope>NUCLEOTIDE SEQUENCE</scope>
    <source>
        <strain evidence="1">YG-Jan2019</strain>
    </source>
</reference>
<keyword evidence="2" id="KW-1185">Reference proteome</keyword>
<comment type="caution">
    <text evidence="1">The sequence shown here is derived from an EMBL/GenBank/DDBJ whole genome shotgun (WGS) entry which is preliminary data.</text>
</comment>
<name>A0ACC2GKC7_DALPE</name>
<evidence type="ECO:0000313" key="1">
    <source>
        <dbReference type="EMBL" id="KAJ8004067.1"/>
    </source>
</evidence>
<organism evidence="1 2">
    <name type="scientific">Dallia pectoralis</name>
    <name type="common">Alaska blackfish</name>
    <dbReference type="NCBI Taxonomy" id="75939"/>
    <lineage>
        <taxon>Eukaryota</taxon>
        <taxon>Metazoa</taxon>
        <taxon>Chordata</taxon>
        <taxon>Craniata</taxon>
        <taxon>Vertebrata</taxon>
        <taxon>Euteleostomi</taxon>
        <taxon>Actinopterygii</taxon>
        <taxon>Neopterygii</taxon>
        <taxon>Teleostei</taxon>
        <taxon>Protacanthopterygii</taxon>
        <taxon>Esociformes</taxon>
        <taxon>Umbridae</taxon>
        <taxon>Dallia</taxon>
    </lineage>
</organism>
<accession>A0ACC2GKC7</accession>
<dbReference type="Proteomes" id="UP001157502">
    <property type="component" value="Chromosome 12"/>
</dbReference>
<sequence>MLPPPAVHVELTLIGTAAKRRPLGLLAVIRHGRGHGKQIPLAQLSLPPTHPTRRVNSQTYGPQLLPLGTVSTSTRGRGFKRSGYLDNFVEKRVIKINLEIISLCVVSSVRGFLGLEFKQHVDRKLSGVKDKLSLKNSTPAFGCASIPYLPQ</sequence>
<evidence type="ECO:0000313" key="2">
    <source>
        <dbReference type="Proteomes" id="UP001157502"/>
    </source>
</evidence>
<gene>
    <name evidence="1" type="ORF">DPEC_G00154940</name>
</gene>